<dbReference type="InterPro" id="IPR029064">
    <property type="entry name" value="Ribosomal_eL30-like_sf"/>
</dbReference>
<dbReference type="GO" id="GO:0005840">
    <property type="term" value="C:ribosome"/>
    <property type="evidence" value="ECO:0007669"/>
    <property type="project" value="UniProtKB-KW"/>
</dbReference>
<evidence type="ECO:0000313" key="2">
    <source>
        <dbReference type="EMBL" id="SCJ81018.1"/>
    </source>
</evidence>
<sequence>MESEKVLSMLSLCRRAGKLSYGFDSVKTSVLQGEGKLCLLACDASEKTAKEAAYYCQRAGVPLRHTGLSRRDIASKLHREYAVLCVCDDGFASGLQKLLACDQ</sequence>
<accession>A0A1C6JG83</accession>
<keyword evidence="2" id="KW-0687">Ribonucleoprotein</keyword>
<dbReference type="InterPro" id="IPR004038">
    <property type="entry name" value="Ribosomal_eL8/eL30/eS12/Gad45"/>
</dbReference>
<gene>
    <name evidence="2" type="ORF">SAMEA3545359_02170</name>
</gene>
<dbReference type="AlphaFoldDB" id="A0A1C6JG83"/>
<dbReference type="Gene3D" id="3.30.1330.30">
    <property type="match status" value="1"/>
</dbReference>
<dbReference type="SUPFAM" id="SSF55315">
    <property type="entry name" value="L30e-like"/>
    <property type="match status" value="1"/>
</dbReference>
<feature type="domain" description="Ribosomal protein eL8/eL30/eS12/Gadd45" evidence="1">
    <location>
        <begin position="5"/>
        <end position="86"/>
    </location>
</feature>
<dbReference type="Pfam" id="PF01248">
    <property type="entry name" value="Ribosomal_L7Ae"/>
    <property type="match status" value="1"/>
</dbReference>
<organism evidence="2">
    <name type="scientific">uncultured Anaerotruncus sp</name>
    <dbReference type="NCBI Taxonomy" id="905011"/>
    <lineage>
        <taxon>Bacteria</taxon>
        <taxon>Bacillati</taxon>
        <taxon>Bacillota</taxon>
        <taxon>Clostridia</taxon>
        <taxon>Eubacteriales</taxon>
        <taxon>Oscillospiraceae</taxon>
        <taxon>Anaerotruncus</taxon>
        <taxon>environmental samples</taxon>
    </lineage>
</organism>
<reference evidence="2" key="1">
    <citation type="submission" date="2015-09" db="EMBL/GenBank/DDBJ databases">
        <authorList>
            <consortium name="Pathogen Informatics"/>
        </authorList>
    </citation>
    <scope>NUCLEOTIDE SEQUENCE</scope>
    <source>
        <strain evidence="2">2789STDY5834896</strain>
    </source>
</reference>
<dbReference type="EMBL" id="FMHG01000001">
    <property type="protein sequence ID" value="SCJ81018.1"/>
    <property type="molecule type" value="Genomic_DNA"/>
</dbReference>
<name>A0A1C6JG83_9FIRM</name>
<protein>
    <submittedName>
        <fullName evidence="2">Ribosomal protein L30E</fullName>
    </submittedName>
</protein>
<keyword evidence="2" id="KW-0689">Ribosomal protein</keyword>
<proteinExistence type="predicted"/>
<evidence type="ECO:0000259" key="1">
    <source>
        <dbReference type="Pfam" id="PF01248"/>
    </source>
</evidence>